<reference evidence="4" key="1">
    <citation type="journal article" date="2023" name="DNA Res.">
        <title>Chromosome-level genome assembly of Phrynocephalus forsythii using third-generation DNA sequencing and Hi-C analysis.</title>
        <authorList>
            <person name="Qi Y."/>
            <person name="Zhao W."/>
            <person name="Zhao Y."/>
            <person name="Niu C."/>
            <person name="Cao S."/>
            <person name="Zhang Y."/>
        </authorList>
    </citation>
    <scope>NUCLEOTIDE SEQUENCE</scope>
    <source>
        <tissue evidence="4">Muscle</tissue>
    </source>
</reference>
<dbReference type="PANTHER" id="PTHR24412">
    <property type="entry name" value="KELCH PROTEIN"/>
    <property type="match status" value="1"/>
</dbReference>
<comment type="caution">
    <text evidence="4">The sequence shown here is derived from an EMBL/GenBank/DDBJ whole genome shotgun (WGS) entry which is preliminary data.</text>
</comment>
<evidence type="ECO:0000256" key="2">
    <source>
        <dbReference type="ARBA" id="ARBA00022737"/>
    </source>
</evidence>
<name>A0A9Q0XFZ5_9SAUR</name>
<feature type="domain" description="BTB" evidence="3">
    <location>
        <begin position="18"/>
        <end position="82"/>
    </location>
</feature>
<organism evidence="4 5">
    <name type="scientific">Phrynocephalus forsythii</name>
    <dbReference type="NCBI Taxonomy" id="171643"/>
    <lineage>
        <taxon>Eukaryota</taxon>
        <taxon>Metazoa</taxon>
        <taxon>Chordata</taxon>
        <taxon>Craniata</taxon>
        <taxon>Vertebrata</taxon>
        <taxon>Euteleostomi</taxon>
        <taxon>Lepidosauria</taxon>
        <taxon>Squamata</taxon>
        <taxon>Bifurcata</taxon>
        <taxon>Unidentata</taxon>
        <taxon>Episquamata</taxon>
        <taxon>Toxicofera</taxon>
        <taxon>Iguania</taxon>
        <taxon>Acrodonta</taxon>
        <taxon>Agamidae</taxon>
        <taxon>Agaminae</taxon>
        <taxon>Phrynocephalus</taxon>
    </lineage>
</organism>
<dbReference type="InterPro" id="IPR011333">
    <property type="entry name" value="SKP1/BTB/POZ_sf"/>
</dbReference>
<evidence type="ECO:0000313" key="5">
    <source>
        <dbReference type="Proteomes" id="UP001142489"/>
    </source>
</evidence>
<keyword evidence="1" id="KW-0880">Kelch repeat</keyword>
<dbReference type="Proteomes" id="UP001142489">
    <property type="component" value="Unassembled WGS sequence"/>
</dbReference>
<protein>
    <recommendedName>
        <fullName evidence="3">BTB domain-containing protein</fullName>
    </recommendedName>
</protein>
<keyword evidence="5" id="KW-1185">Reference proteome</keyword>
<dbReference type="SMART" id="SM00225">
    <property type="entry name" value="BTB"/>
    <property type="match status" value="1"/>
</dbReference>
<proteinExistence type="predicted"/>
<dbReference type="PANTHER" id="PTHR24412:SF255">
    <property type="entry name" value="KELCH-LIKE PROTEIN 21"/>
    <property type="match status" value="1"/>
</dbReference>
<sequence>MSVVVRGLATLHGAWALFDVILMVGSSEFRVHWTIPATTSGYFHAMFVAGLWEAWVQLHSIEPKCLAWLLNFTYIGGLAVLEAGGPEGLAEGLLCTGDLLQFPDIKVVCGTCLAVWLEPAATLELEDFGKAFTCAPLAEVA</sequence>
<evidence type="ECO:0000259" key="3">
    <source>
        <dbReference type="PROSITE" id="PS50097"/>
    </source>
</evidence>
<keyword evidence="2" id="KW-0677">Repeat</keyword>
<dbReference type="Gene3D" id="3.30.710.10">
    <property type="entry name" value="Potassium Channel Kv1.1, Chain A"/>
    <property type="match status" value="1"/>
</dbReference>
<dbReference type="InterPro" id="IPR000210">
    <property type="entry name" value="BTB/POZ_dom"/>
</dbReference>
<evidence type="ECO:0000256" key="1">
    <source>
        <dbReference type="ARBA" id="ARBA00022441"/>
    </source>
</evidence>
<dbReference type="EMBL" id="JAPFRF010000012">
    <property type="protein sequence ID" value="KAJ7313430.1"/>
    <property type="molecule type" value="Genomic_DNA"/>
</dbReference>
<gene>
    <name evidence="4" type="ORF">JRQ81_004796</name>
</gene>
<evidence type="ECO:0000313" key="4">
    <source>
        <dbReference type="EMBL" id="KAJ7313430.1"/>
    </source>
</evidence>
<dbReference type="AlphaFoldDB" id="A0A9Q0XFZ5"/>
<dbReference type="SUPFAM" id="SSF54695">
    <property type="entry name" value="POZ domain"/>
    <property type="match status" value="1"/>
</dbReference>
<dbReference type="PROSITE" id="PS50097">
    <property type="entry name" value="BTB"/>
    <property type="match status" value="1"/>
</dbReference>
<accession>A0A9Q0XFZ5</accession>
<dbReference type="Pfam" id="PF00651">
    <property type="entry name" value="BTB"/>
    <property type="match status" value="1"/>
</dbReference>